<feature type="non-terminal residue" evidence="1">
    <location>
        <position position="1"/>
    </location>
</feature>
<dbReference type="AlphaFoldDB" id="A0A6V7H0N5"/>
<keyword evidence="2" id="KW-1185">Reference proteome</keyword>
<organism evidence="1 2">
    <name type="scientific">Heterotrigona itama</name>
    <dbReference type="NCBI Taxonomy" id="395501"/>
    <lineage>
        <taxon>Eukaryota</taxon>
        <taxon>Metazoa</taxon>
        <taxon>Ecdysozoa</taxon>
        <taxon>Arthropoda</taxon>
        <taxon>Hexapoda</taxon>
        <taxon>Insecta</taxon>
        <taxon>Pterygota</taxon>
        <taxon>Neoptera</taxon>
        <taxon>Endopterygota</taxon>
        <taxon>Hymenoptera</taxon>
        <taxon>Apocrita</taxon>
        <taxon>Aculeata</taxon>
        <taxon>Apoidea</taxon>
        <taxon>Anthophila</taxon>
        <taxon>Apidae</taxon>
        <taxon>Heterotrigona</taxon>
    </lineage>
</organism>
<gene>
    <name evidence="1" type="ORF">MHI_LOCUS341991</name>
</gene>
<sequence length="66" mass="7866">RIKRIILYLYDGFSLHSIERLTTSGLFWMITIISINDIIFQRSLIKEPVRKMTSQNSINIYRYTIA</sequence>
<accession>A0A6V7H0N5</accession>
<protein>
    <submittedName>
        <fullName evidence="1">Uncharacterized protein</fullName>
    </submittedName>
</protein>
<proteinExistence type="predicted"/>
<dbReference type="EMBL" id="CAJDYZ010005881">
    <property type="protein sequence ID" value="CAD1472862.1"/>
    <property type="molecule type" value="Genomic_DNA"/>
</dbReference>
<evidence type="ECO:0000313" key="2">
    <source>
        <dbReference type="Proteomes" id="UP000752696"/>
    </source>
</evidence>
<comment type="caution">
    <text evidence="1">The sequence shown here is derived from an EMBL/GenBank/DDBJ whole genome shotgun (WGS) entry which is preliminary data.</text>
</comment>
<name>A0A6V7H0N5_9HYME</name>
<evidence type="ECO:0000313" key="1">
    <source>
        <dbReference type="EMBL" id="CAD1472862.1"/>
    </source>
</evidence>
<reference evidence="1" key="1">
    <citation type="submission" date="2020-07" db="EMBL/GenBank/DDBJ databases">
        <authorList>
            <person name="Nazaruddin N."/>
        </authorList>
    </citation>
    <scope>NUCLEOTIDE SEQUENCE</scope>
</reference>
<dbReference type="Proteomes" id="UP000752696">
    <property type="component" value="Unassembled WGS sequence"/>
</dbReference>